<dbReference type="GO" id="GO:0032958">
    <property type="term" value="P:inositol phosphate biosynthetic process"/>
    <property type="evidence" value="ECO:0007669"/>
    <property type="project" value="InterPro"/>
</dbReference>
<dbReference type="PANTHER" id="PTHR12400:SF21">
    <property type="entry name" value="KINASE"/>
    <property type="match status" value="1"/>
</dbReference>
<protein>
    <recommendedName>
        <fullName evidence="4">Kinase</fullName>
        <ecNumber evidence="4">2.7.-.-</ecNumber>
    </recommendedName>
</protein>
<dbReference type="Pfam" id="PF03770">
    <property type="entry name" value="IPK"/>
    <property type="match status" value="1"/>
</dbReference>
<feature type="compositionally biased region" description="Low complexity" evidence="5">
    <location>
        <begin position="1"/>
        <end position="25"/>
    </location>
</feature>
<evidence type="ECO:0000313" key="6">
    <source>
        <dbReference type="EMBL" id="EPZ34678.1"/>
    </source>
</evidence>
<dbReference type="SUPFAM" id="SSF56104">
    <property type="entry name" value="SAICAR synthase-like"/>
    <property type="match status" value="1"/>
</dbReference>
<evidence type="ECO:0000256" key="1">
    <source>
        <dbReference type="ARBA" id="ARBA00007374"/>
    </source>
</evidence>
<dbReference type="OrthoDB" id="2573163at2759"/>
<dbReference type="Proteomes" id="UP000030755">
    <property type="component" value="Unassembled WGS sequence"/>
</dbReference>
<dbReference type="EC" id="2.7.-.-" evidence="4"/>
<dbReference type="GO" id="GO:0000824">
    <property type="term" value="F:inositol-1,4,5,6-tetrakisphosphate 3-kinase activity"/>
    <property type="evidence" value="ECO:0007669"/>
    <property type="project" value="TreeGrafter"/>
</dbReference>
<dbReference type="STRING" id="988480.A0A075B1L6"/>
<evidence type="ECO:0000313" key="7">
    <source>
        <dbReference type="Proteomes" id="UP000030755"/>
    </source>
</evidence>
<dbReference type="EMBL" id="KE560926">
    <property type="protein sequence ID" value="EPZ34678.1"/>
    <property type="molecule type" value="Genomic_DNA"/>
</dbReference>
<keyword evidence="2 4" id="KW-0808">Transferase</keyword>
<comment type="similarity">
    <text evidence="1 4">Belongs to the inositol phosphokinase (IPK) family.</text>
</comment>
<evidence type="ECO:0000256" key="3">
    <source>
        <dbReference type="ARBA" id="ARBA00022777"/>
    </source>
</evidence>
<accession>A0A075B1L6</accession>
<dbReference type="AlphaFoldDB" id="A0A075B1L6"/>
<dbReference type="InterPro" id="IPR038286">
    <property type="entry name" value="IPK_sf"/>
</dbReference>
<dbReference type="PANTHER" id="PTHR12400">
    <property type="entry name" value="INOSITOL POLYPHOSPHATE KINASE"/>
    <property type="match status" value="1"/>
</dbReference>
<evidence type="ECO:0000256" key="2">
    <source>
        <dbReference type="ARBA" id="ARBA00022679"/>
    </source>
</evidence>
<dbReference type="GO" id="GO:0005737">
    <property type="term" value="C:cytoplasm"/>
    <property type="evidence" value="ECO:0007669"/>
    <property type="project" value="TreeGrafter"/>
</dbReference>
<evidence type="ECO:0000256" key="5">
    <source>
        <dbReference type="SAM" id="MobiDB-lite"/>
    </source>
</evidence>
<feature type="region of interest" description="Disordered" evidence="5">
    <location>
        <begin position="134"/>
        <end position="163"/>
    </location>
</feature>
<organism evidence="6 7">
    <name type="scientific">Rozella allomycis (strain CSF55)</name>
    <dbReference type="NCBI Taxonomy" id="988480"/>
    <lineage>
        <taxon>Eukaryota</taxon>
        <taxon>Fungi</taxon>
        <taxon>Fungi incertae sedis</taxon>
        <taxon>Cryptomycota</taxon>
        <taxon>Cryptomycota incertae sedis</taxon>
        <taxon>Rozella</taxon>
    </lineage>
</organism>
<proteinExistence type="inferred from homology"/>
<name>A0A075B1L6_ROZAC</name>
<dbReference type="Gene3D" id="3.30.470.160">
    <property type="entry name" value="Inositol polyphosphate kinase"/>
    <property type="match status" value="1"/>
</dbReference>
<sequence>MNINTKSDSSDNSKVSDVSSSSCSTPEPPFDLSNSPSSVPLIPFTNQVGGHASFLRFTEKALCKPMTLREKEFYESIERFNPTLKEFTPIYLGVINVSYPSNGNIEKRFNKTPSTPEVILEKNKHIFEGFKKSVNHRRSKSSDSKIPNSPSERKKNSRSNRFHNPWSLKMYKNMCYKFSGEESNSTVSIGNDTHQFILLQDLTDGLRYPCVLDLKMGDRQYGVGCSLKKKESQIRKVQGTTSAALGVRVCGMQITSGSYFFQNKYDGRKLTVEQFKQTLVKFLHNGRVVLKNFIPYIIHKLKKLKSVISEAHQYRLFSSSLLLIYDGFWPEDFEFCGDENNSEKKDQDDSLPGCSYPSTPNTLKLKDKIPLETYTKRKIDIKIIDFTNCVSPLNFDDSLALDSEITVGTPDDGYIKGLDSLILFFNEILNE</sequence>
<keyword evidence="3 4" id="KW-0418">Kinase</keyword>
<reference evidence="6 7" key="1">
    <citation type="journal article" date="2013" name="Curr. Biol.">
        <title>Shared signatures of parasitism and phylogenomics unite Cryptomycota and microsporidia.</title>
        <authorList>
            <person name="James T.Y."/>
            <person name="Pelin A."/>
            <person name="Bonen L."/>
            <person name="Ahrendt S."/>
            <person name="Sain D."/>
            <person name="Corradi N."/>
            <person name="Stajich J.E."/>
        </authorList>
    </citation>
    <scope>NUCLEOTIDE SEQUENCE [LARGE SCALE GENOMIC DNA]</scope>
    <source>
        <strain evidence="6 7">CSF55</strain>
    </source>
</reference>
<feature type="region of interest" description="Disordered" evidence="5">
    <location>
        <begin position="1"/>
        <end position="34"/>
    </location>
</feature>
<evidence type="ECO:0000256" key="4">
    <source>
        <dbReference type="RuleBase" id="RU363090"/>
    </source>
</evidence>
<dbReference type="GO" id="GO:0046854">
    <property type="term" value="P:phosphatidylinositol phosphate biosynthetic process"/>
    <property type="evidence" value="ECO:0007669"/>
    <property type="project" value="TreeGrafter"/>
</dbReference>
<dbReference type="InterPro" id="IPR005522">
    <property type="entry name" value="IPK"/>
</dbReference>
<gene>
    <name evidence="6" type="ORF">O9G_002742</name>
</gene>
<dbReference type="GO" id="GO:0005634">
    <property type="term" value="C:nucleus"/>
    <property type="evidence" value="ECO:0007669"/>
    <property type="project" value="TreeGrafter"/>
</dbReference>
<keyword evidence="7" id="KW-1185">Reference proteome</keyword>
<dbReference type="HOGENOM" id="CLU_014862_0_0_1"/>
<dbReference type="GO" id="GO:0008440">
    <property type="term" value="F:inositol-1,4,5-trisphosphate 3-kinase activity"/>
    <property type="evidence" value="ECO:0007669"/>
    <property type="project" value="TreeGrafter"/>
</dbReference>